<evidence type="ECO:0000313" key="2">
    <source>
        <dbReference type="Proteomes" id="UP001595891"/>
    </source>
</evidence>
<proteinExistence type="predicted"/>
<gene>
    <name evidence="1" type="ORF">ACFO8L_28935</name>
</gene>
<keyword evidence="2" id="KW-1185">Reference proteome</keyword>
<accession>A0ABV9ENX9</accession>
<dbReference type="Proteomes" id="UP001595891">
    <property type="component" value="Unassembled WGS sequence"/>
</dbReference>
<comment type="caution">
    <text evidence="1">The sequence shown here is derived from an EMBL/GenBank/DDBJ whole genome shotgun (WGS) entry which is preliminary data.</text>
</comment>
<organism evidence="1 2">
    <name type="scientific">Sphaerisporangium corydalis</name>
    <dbReference type="NCBI Taxonomy" id="1441875"/>
    <lineage>
        <taxon>Bacteria</taxon>
        <taxon>Bacillati</taxon>
        <taxon>Actinomycetota</taxon>
        <taxon>Actinomycetes</taxon>
        <taxon>Streptosporangiales</taxon>
        <taxon>Streptosporangiaceae</taxon>
        <taxon>Sphaerisporangium</taxon>
    </lineage>
</organism>
<dbReference type="RefSeq" id="WP_262843130.1">
    <property type="nucleotide sequence ID" value="NZ_JANZYP010000016.1"/>
</dbReference>
<name>A0ABV9ENX9_9ACTN</name>
<evidence type="ECO:0000313" key="1">
    <source>
        <dbReference type="EMBL" id="MFC4590150.1"/>
    </source>
</evidence>
<sequence>MDVFAVIREEPGNVSVKTIEREVFKLAAIRAVGLPDDLLAEVAPKVLAALRARSLPRPRPTCGPTRTTSR</sequence>
<reference evidence="2" key="1">
    <citation type="journal article" date="2019" name="Int. J. Syst. Evol. Microbiol.">
        <title>The Global Catalogue of Microorganisms (GCM) 10K type strain sequencing project: providing services to taxonomists for standard genome sequencing and annotation.</title>
        <authorList>
            <consortium name="The Broad Institute Genomics Platform"/>
            <consortium name="The Broad Institute Genome Sequencing Center for Infectious Disease"/>
            <person name="Wu L."/>
            <person name="Ma J."/>
        </authorList>
    </citation>
    <scope>NUCLEOTIDE SEQUENCE [LARGE SCALE GENOMIC DNA]</scope>
    <source>
        <strain evidence="2">CCUG 49560</strain>
    </source>
</reference>
<dbReference type="EMBL" id="JBHSFN010000021">
    <property type="protein sequence ID" value="MFC4590150.1"/>
    <property type="molecule type" value="Genomic_DNA"/>
</dbReference>
<protein>
    <submittedName>
        <fullName evidence="1">Uncharacterized protein</fullName>
    </submittedName>
</protein>